<proteinExistence type="predicted"/>
<dbReference type="EMBL" id="JACHFJ010000008">
    <property type="protein sequence ID" value="MBB5373631.1"/>
    <property type="molecule type" value="Genomic_DNA"/>
</dbReference>
<comment type="caution">
    <text evidence="1">The sequence shown here is derived from an EMBL/GenBank/DDBJ whole genome shotgun (WGS) entry which is preliminary data.</text>
</comment>
<name>A0A840VPW0_9PROT</name>
<evidence type="ECO:0000313" key="1">
    <source>
        <dbReference type="EMBL" id="MBB5373631.1"/>
    </source>
</evidence>
<accession>A0A840VPW0</accession>
<reference evidence="1 2" key="1">
    <citation type="submission" date="2020-08" db="EMBL/GenBank/DDBJ databases">
        <title>Genomic Encyclopedia of Type Strains, Phase IV (KMG-IV): sequencing the most valuable type-strain genomes for metagenomic binning, comparative biology and taxonomic classification.</title>
        <authorList>
            <person name="Goeker M."/>
        </authorList>
    </citation>
    <scope>NUCLEOTIDE SEQUENCE [LARGE SCALE GENOMIC DNA]</scope>
    <source>
        <strain evidence="1 2">DSM 27026</strain>
    </source>
</reference>
<organism evidence="1 2">
    <name type="scientific">Acidocella aromatica</name>
    <dbReference type="NCBI Taxonomy" id="1303579"/>
    <lineage>
        <taxon>Bacteria</taxon>
        <taxon>Pseudomonadati</taxon>
        <taxon>Pseudomonadota</taxon>
        <taxon>Alphaproteobacteria</taxon>
        <taxon>Acetobacterales</taxon>
        <taxon>Acidocellaceae</taxon>
        <taxon>Acidocella</taxon>
    </lineage>
</organism>
<sequence length="102" mass="9930">MSTGANQPFRPAGTVAASASTTVANVALAGGGAAVLVYNSSATTAFFRLGAATGLTATTSDTPVPPGARMLVDAGPFVRNAAVVLSAGTGTVYFTLGDGDTY</sequence>
<protein>
    <submittedName>
        <fullName evidence="1">Uncharacterized protein</fullName>
    </submittedName>
</protein>
<evidence type="ECO:0000313" key="2">
    <source>
        <dbReference type="Proteomes" id="UP000553706"/>
    </source>
</evidence>
<dbReference type="AlphaFoldDB" id="A0A840VPW0"/>
<dbReference type="RefSeq" id="WP_183266638.1">
    <property type="nucleotide sequence ID" value="NZ_JACHFJ010000008.1"/>
</dbReference>
<keyword evidence="2" id="KW-1185">Reference proteome</keyword>
<dbReference type="Proteomes" id="UP000553706">
    <property type="component" value="Unassembled WGS sequence"/>
</dbReference>
<gene>
    <name evidence="1" type="ORF">HNP71_001895</name>
</gene>